<feature type="compositionally biased region" description="Low complexity" evidence="9">
    <location>
        <begin position="152"/>
        <end position="167"/>
    </location>
</feature>
<dbReference type="AlphaFoldDB" id="A0A164K8Q9"/>
<feature type="region of interest" description="Disordered" evidence="9">
    <location>
        <begin position="929"/>
        <end position="983"/>
    </location>
</feature>
<feature type="compositionally biased region" description="Low complexity" evidence="9">
    <location>
        <begin position="45"/>
        <end position="75"/>
    </location>
</feature>
<evidence type="ECO:0000259" key="11">
    <source>
        <dbReference type="PROSITE" id="PS51917"/>
    </source>
</evidence>
<feature type="region of interest" description="Disordered" evidence="9">
    <location>
        <begin position="539"/>
        <end position="575"/>
    </location>
</feature>
<dbReference type="InterPro" id="IPR032368">
    <property type="entry name" value="RPN13_DEUBAD"/>
</dbReference>
<dbReference type="PROSITE" id="PS51917">
    <property type="entry name" value="PRU"/>
    <property type="match status" value="1"/>
</dbReference>
<proteinExistence type="inferred from homology"/>
<evidence type="ECO:0000256" key="8">
    <source>
        <dbReference type="ARBA" id="ARBA00070663"/>
    </source>
</evidence>
<feature type="compositionally biased region" description="Low complexity" evidence="9">
    <location>
        <begin position="929"/>
        <end position="979"/>
    </location>
</feature>
<dbReference type="Pfam" id="PF18398">
    <property type="entry name" value="CLIP_SPH_mas"/>
    <property type="match status" value="5"/>
</dbReference>
<reference evidence="12 13" key="1">
    <citation type="submission" date="2016-03" db="EMBL/GenBank/DDBJ databases">
        <title>EvidentialGene: Evidence-directed Construction of Genes on Genomes.</title>
        <authorList>
            <person name="Gilbert D.G."/>
            <person name="Choi J.-H."/>
            <person name="Mockaitis K."/>
            <person name="Colbourne J."/>
            <person name="Pfrender M."/>
        </authorList>
    </citation>
    <scope>NUCLEOTIDE SEQUENCE [LARGE SCALE GENOMIC DNA]</scope>
    <source>
        <strain evidence="12 13">Xinb3</strain>
        <tissue evidence="12">Complete organism</tissue>
    </source>
</reference>
<dbReference type="EMBL" id="LRGB01003372">
    <property type="protein sequence ID" value="KZS03055.1"/>
    <property type="molecule type" value="Genomic_DNA"/>
</dbReference>
<comment type="subcellular location">
    <subcellularLocation>
        <location evidence="2">Cytoplasm</location>
    </subcellularLocation>
    <subcellularLocation>
        <location evidence="1">Nucleus</location>
    </subcellularLocation>
</comment>
<evidence type="ECO:0000256" key="9">
    <source>
        <dbReference type="SAM" id="MobiDB-lite"/>
    </source>
</evidence>
<dbReference type="FunFam" id="1.10.2020.20:FF:000001">
    <property type="entry name" value="Proteasomal ubiquitin receptor ADRM1"/>
    <property type="match status" value="1"/>
</dbReference>
<comment type="caution">
    <text evidence="12">The sequence shown here is derived from an EMBL/GenBank/DDBJ whole genome shotgun (WGS) entry which is preliminary data.</text>
</comment>
<dbReference type="GO" id="GO:0005737">
    <property type="term" value="C:cytoplasm"/>
    <property type="evidence" value="ECO:0007669"/>
    <property type="project" value="UniProtKB-SubCell"/>
</dbReference>
<evidence type="ECO:0000256" key="7">
    <source>
        <dbReference type="ARBA" id="ARBA00054744"/>
    </source>
</evidence>
<feature type="domain" description="Pru" evidence="11">
    <location>
        <begin position="761"/>
        <end position="874"/>
    </location>
</feature>
<dbReference type="InterPro" id="IPR040479">
    <property type="entry name" value="CLIP_SPH_mas"/>
</dbReference>
<name>A0A164K8Q9_9CRUS</name>
<dbReference type="OrthoDB" id="6437225at2759"/>
<feature type="region of interest" description="Disordered" evidence="9">
    <location>
        <begin position="598"/>
        <end position="643"/>
    </location>
</feature>
<evidence type="ECO:0000313" key="13">
    <source>
        <dbReference type="Proteomes" id="UP000076858"/>
    </source>
</evidence>
<dbReference type="Proteomes" id="UP000076858">
    <property type="component" value="Unassembled WGS sequence"/>
</dbReference>
<sequence>MAEKSEWGKGIGDRDLFGWNAIHGQKQPSMSGAESLTSPSPSDVGGTSSNTAGSSTTATAKANPTTSTTTGMPTTNNAKAQQPSPTPGSLASSLLSGLFDTITSTSKSKDCPGRCVHVLAALLCEKVLENVTCSEGSMRCCVENRPSPPARSVTTKTPAVSTSSVVSSSSEATTTQKVVTTTAPTTTTTKATTAIPTTTTASTTTTKPTTQSTTTAKATTTTAPTTTTTKTTTTTTKPTTTTTKAPTTTTKAPTTTTTTVKPSSTTTTVATTTKAAVTVDSKVEDAEGGDDDEVLKASEVGSLRICPGVCVATRISDYCEAVLNVDGLCKTAMKCCVTKSLFGESEPPPELVILNEASSTGASTTEASTTTSRTTTTVRTTSTTTRPRPKTTTTAVPAADDDKRCKGTCVTGFFSYLCDFIDAKAVCANGGKCCISRREGGGGASEQKTNNVTAPASGSRPSAGSSKPSVVTSTTARPTTAKPKATTTSAPSTTTASVPKRCPGVCLPGLMSAFCSKPSVVVNNPPNLCDRGSICCDSKTRDSPQSGGSGSNSGSSGSTNNRPSRPPTKAPASAMSDLLSNPLTTLLAGPLLSSLAGAAMNQRPSSSGDKSDVSPQRPQSIGTRPPPTTTTTTTTTTSAPQVVDTRPYCPGTCMAPILSFSCFSNAEITDLFRCPSSKVVCCAQKSAIRELKPSSPATVEVPQSEFSRLGTNREEASLEYGDTAMICSFIFDEIVSASRLETLVFYREEKMSLFSNSSSRSQSKNLVEFRAGKMTMRGNMVHPDKRKGLVYIHQSSDSLIHFCWKDRQSGNVEDDWIIFPDDCEYVRVPQCTTGRVFLLKFKSSNKKTFFWMQEPKTDKDETYCRKVNEYLNNPPTPGSQGGRGGSNLGSERDLQSLLSSMSQQQLMQLFGNVGGMSGLSSLLVPSDSAVRSSSSSRSRSSGATSGSASQARSAAAIPPATATGATAAATTPSSANAGSNLPATPLSTGVPSLGNLTNLQQILSGIQVPDSALGLSGTAAAQGQPEKPSVDLSEGLSTDVLHPILNNADFMRQLRDFLPPSDQASEGDTASMVRDTVQSPQFAQALSVFSAALQSGQLGPLIQQFGLGSEAVEAAQKGDMEAFIAALQSQDKDKKKDDGDDGMALD</sequence>
<evidence type="ECO:0000256" key="2">
    <source>
        <dbReference type="ARBA" id="ARBA00004496"/>
    </source>
</evidence>
<keyword evidence="12" id="KW-0675">Receptor</keyword>
<accession>A0A164K8Q9</accession>
<evidence type="ECO:0000313" key="12">
    <source>
        <dbReference type="EMBL" id="KZS03055.1"/>
    </source>
</evidence>
<protein>
    <recommendedName>
        <fullName evidence="8">Proteasomal ubiquitin receptor ADRM1 homolog</fullName>
    </recommendedName>
</protein>
<dbReference type="PROSITE" id="PS51916">
    <property type="entry name" value="DEUBAD"/>
    <property type="match status" value="1"/>
</dbReference>
<keyword evidence="5" id="KW-0647">Proteasome</keyword>
<dbReference type="GO" id="GO:0061133">
    <property type="term" value="F:endopeptidase activator activity"/>
    <property type="evidence" value="ECO:0007669"/>
    <property type="project" value="TreeGrafter"/>
</dbReference>
<feature type="region of interest" description="Disordered" evidence="9">
    <location>
        <begin position="439"/>
        <end position="498"/>
    </location>
</feature>
<keyword evidence="13" id="KW-1185">Reference proteome</keyword>
<evidence type="ECO:0000256" key="3">
    <source>
        <dbReference type="ARBA" id="ARBA00009216"/>
    </source>
</evidence>
<dbReference type="FunFam" id="2.30.29.70:FF:000001">
    <property type="entry name" value="Proteasomal ubiquitin receptor ADRM1"/>
    <property type="match status" value="1"/>
</dbReference>
<dbReference type="InterPro" id="IPR006773">
    <property type="entry name" value="Rpn13/ADRM1"/>
</dbReference>
<dbReference type="GO" id="GO:0070628">
    <property type="term" value="F:proteasome binding"/>
    <property type="evidence" value="ECO:0007669"/>
    <property type="project" value="TreeGrafter"/>
</dbReference>
<dbReference type="GO" id="GO:0005634">
    <property type="term" value="C:nucleus"/>
    <property type="evidence" value="ECO:0007669"/>
    <property type="project" value="UniProtKB-SubCell"/>
</dbReference>
<evidence type="ECO:0000256" key="5">
    <source>
        <dbReference type="ARBA" id="ARBA00022942"/>
    </source>
</evidence>
<feature type="region of interest" description="Disordered" evidence="9">
    <location>
        <begin position="1"/>
        <end position="92"/>
    </location>
</feature>
<feature type="compositionally biased region" description="Basic and acidic residues" evidence="9">
    <location>
        <begin position="1"/>
        <end position="16"/>
    </location>
</feature>
<dbReference type="InterPro" id="IPR044867">
    <property type="entry name" value="DEUBAD_dom"/>
</dbReference>
<dbReference type="Gene3D" id="2.30.29.70">
    <property type="entry name" value="Proteasomal ubiquitin receptor Rpn13/ADRM1"/>
    <property type="match status" value="1"/>
</dbReference>
<feature type="region of interest" description="Disordered" evidence="9">
    <location>
        <begin position="144"/>
        <end position="167"/>
    </location>
</feature>
<dbReference type="InterPro" id="IPR038633">
    <property type="entry name" value="Rpn13/ADRM1_Pru_sf"/>
</dbReference>
<dbReference type="Gene3D" id="1.10.2020.20">
    <property type="match status" value="1"/>
</dbReference>
<feature type="region of interest" description="Disordered" evidence="9">
    <location>
        <begin position="358"/>
        <end position="398"/>
    </location>
</feature>
<dbReference type="PANTHER" id="PTHR12225:SF0">
    <property type="entry name" value="PROTEASOMAL UBIQUITIN RECEPTOR ADRM1"/>
    <property type="match status" value="1"/>
</dbReference>
<feature type="domain" description="DEUBAD" evidence="10">
    <location>
        <begin position="1022"/>
        <end position="1137"/>
    </location>
</feature>
<evidence type="ECO:0000256" key="6">
    <source>
        <dbReference type="ARBA" id="ARBA00023242"/>
    </source>
</evidence>
<dbReference type="InterPro" id="IPR044868">
    <property type="entry name" value="Rpn13/ADRM1_Pru"/>
</dbReference>
<feature type="compositionally biased region" description="Polar residues" evidence="9">
    <location>
        <begin position="602"/>
        <end position="622"/>
    </location>
</feature>
<comment type="similarity">
    <text evidence="3">Belongs to the ADRM1 family.</text>
</comment>
<keyword evidence="6" id="KW-0539">Nucleus</keyword>
<evidence type="ECO:0000256" key="4">
    <source>
        <dbReference type="ARBA" id="ARBA00022490"/>
    </source>
</evidence>
<organism evidence="12 13">
    <name type="scientific">Daphnia magna</name>
    <dbReference type="NCBI Taxonomy" id="35525"/>
    <lineage>
        <taxon>Eukaryota</taxon>
        <taxon>Metazoa</taxon>
        <taxon>Ecdysozoa</taxon>
        <taxon>Arthropoda</taxon>
        <taxon>Crustacea</taxon>
        <taxon>Branchiopoda</taxon>
        <taxon>Diplostraca</taxon>
        <taxon>Cladocera</taxon>
        <taxon>Anomopoda</taxon>
        <taxon>Daphniidae</taxon>
        <taxon>Daphnia</taxon>
    </lineage>
</organism>
<feature type="region of interest" description="Disordered" evidence="9">
    <location>
        <begin position="868"/>
        <end position="891"/>
    </location>
</feature>
<dbReference type="Pfam" id="PF16550">
    <property type="entry name" value="RPN13_C"/>
    <property type="match status" value="1"/>
</dbReference>
<dbReference type="InterPro" id="IPR038108">
    <property type="entry name" value="RPN13_DEUBAD_sf"/>
</dbReference>
<keyword evidence="4" id="KW-0963">Cytoplasm</keyword>
<feature type="compositionally biased region" description="Polar residues" evidence="9">
    <location>
        <begin position="26"/>
        <end position="41"/>
    </location>
</feature>
<evidence type="ECO:0000256" key="1">
    <source>
        <dbReference type="ARBA" id="ARBA00004123"/>
    </source>
</evidence>
<feature type="compositionally biased region" description="Low complexity" evidence="9">
    <location>
        <begin position="552"/>
        <end position="563"/>
    </location>
</feature>
<dbReference type="GO" id="GO:0008541">
    <property type="term" value="C:proteasome regulatory particle, lid subcomplex"/>
    <property type="evidence" value="ECO:0007669"/>
    <property type="project" value="TreeGrafter"/>
</dbReference>
<feature type="region of interest" description="Disordered" evidence="9">
    <location>
        <begin position="198"/>
        <end position="263"/>
    </location>
</feature>
<feature type="compositionally biased region" description="Low complexity" evidence="9">
    <location>
        <begin position="454"/>
        <end position="498"/>
    </location>
</feature>
<dbReference type="Pfam" id="PF04683">
    <property type="entry name" value="Rpn13_ADRM1_Pru"/>
    <property type="match status" value="1"/>
</dbReference>
<comment type="function">
    <text evidence="7">May function as a proteasomal ubiquitin receptor. May promote the deubiquitinating activity associated with the 26S proteasome.</text>
</comment>
<gene>
    <name evidence="12" type="ORF">APZ42_034297</name>
</gene>
<evidence type="ECO:0000259" key="10">
    <source>
        <dbReference type="PROSITE" id="PS51916"/>
    </source>
</evidence>
<dbReference type="STRING" id="35525.A0A164K8Q9"/>
<dbReference type="CDD" id="cd13314">
    <property type="entry name" value="PH_Rpn13"/>
    <property type="match status" value="1"/>
</dbReference>
<dbReference type="PANTHER" id="PTHR12225">
    <property type="entry name" value="ADHESION REGULATING MOLECULE 1 110 KDA CELL MEMBRANE GLYCOPROTEIN"/>
    <property type="match status" value="1"/>
</dbReference>